<keyword evidence="4 5" id="KW-0472">Membrane</keyword>
<feature type="transmembrane region" description="Helical" evidence="5">
    <location>
        <begin position="399"/>
        <end position="416"/>
    </location>
</feature>
<keyword evidence="3 5" id="KW-1133">Transmembrane helix</keyword>
<dbReference type="PANTHER" id="PTHR37422">
    <property type="entry name" value="TEICHURONIC ACID BIOSYNTHESIS PROTEIN TUAE"/>
    <property type="match status" value="1"/>
</dbReference>
<evidence type="ECO:0000256" key="1">
    <source>
        <dbReference type="ARBA" id="ARBA00004141"/>
    </source>
</evidence>
<proteinExistence type="predicted"/>
<feature type="transmembrane region" description="Helical" evidence="5">
    <location>
        <begin position="70"/>
        <end position="89"/>
    </location>
</feature>
<dbReference type="InterPro" id="IPR007016">
    <property type="entry name" value="O-antigen_ligase-rel_domated"/>
</dbReference>
<feature type="transmembrane region" description="Helical" evidence="5">
    <location>
        <begin position="349"/>
        <end position="369"/>
    </location>
</feature>
<dbReference type="InterPro" id="IPR051533">
    <property type="entry name" value="WaaL-like"/>
</dbReference>
<evidence type="ECO:0000256" key="5">
    <source>
        <dbReference type="SAM" id="Phobius"/>
    </source>
</evidence>
<name>B1CBE5_9FIRM</name>
<accession>B1CBE5</accession>
<dbReference type="HOGENOM" id="CLU_634083_0_0_9"/>
<dbReference type="GO" id="GO:0016020">
    <property type="term" value="C:membrane"/>
    <property type="evidence" value="ECO:0007669"/>
    <property type="project" value="UniProtKB-SubCell"/>
</dbReference>
<dbReference type="Proteomes" id="UP000005178">
    <property type="component" value="Unassembled WGS sequence"/>
</dbReference>
<feature type="transmembrane region" description="Helical" evidence="5">
    <location>
        <begin position="177"/>
        <end position="192"/>
    </location>
</feature>
<reference evidence="7" key="1">
    <citation type="submission" date="2008-01" db="EMBL/GenBank/DDBJ databases">
        <authorList>
            <person name="Fulton L."/>
            <person name="Clifton S."/>
            <person name="Fulton B."/>
            <person name="Xu J."/>
            <person name="Minx P."/>
            <person name="Pepin K.H."/>
            <person name="Johnson M."/>
            <person name="Thiruvilangam P."/>
            <person name="Bhonagiri V."/>
            <person name="Nash W.E."/>
            <person name="Mardis E.R."/>
            <person name="Wilson R.K."/>
        </authorList>
    </citation>
    <scope>NUCLEOTIDE SEQUENCE [LARGE SCALE GENOMIC DNA]</scope>
    <source>
        <strain evidence="7">DSM 17244</strain>
    </source>
</reference>
<feature type="transmembrane region" description="Helical" evidence="5">
    <location>
        <begin position="199"/>
        <end position="232"/>
    </location>
</feature>
<evidence type="ECO:0000313" key="8">
    <source>
        <dbReference type="Proteomes" id="UP000005178"/>
    </source>
</evidence>
<organism evidence="7 8">
    <name type="scientific">Anaerofustis stercorihominis DSM 17244</name>
    <dbReference type="NCBI Taxonomy" id="445971"/>
    <lineage>
        <taxon>Bacteria</taxon>
        <taxon>Bacillati</taxon>
        <taxon>Bacillota</taxon>
        <taxon>Clostridia</taxon>
        <taxon>Eubacteriales</taxon>
        <taxon>Eubacteriaceae</taxon>
        <taxon>Anaerofustis</taxon>
    </lineage>
</organism>
<evidence type="ECO:0000259" key="6">
    <source>
        <dbReference type="Pfam" id="PF04932"/>
    </source>
</evidence>
<evidence type="ECO:0000313" key="7">
    <source>
        <dbReference type="EMBL" id="EDS71592.1"/>
    </source>
</evidence>
<feature type="transmembrane region" description="Helical" evidence="5">
    <location>
        <begin position="37"/>
        <end position="58"/>
    </location>
</feature>
<evidence type="ECO:0000256" key="4">
    <source>
        <dbReference type="ARBA" id="ARBA00023136"/>
    </source>
</evidence>
<dbReference type="Pfam" id="PF04932">
    <property type="entry name" value="Wzy_C"/>
    <property type="match status" value="1"/>
</dbReference>
<evidence type="ECO:0000256" key="3">
    <source>
        <dbReference type="ARBA" id="ARBA00022989"/>
    </source>
</evidence>
<comment type="caution">
    <text evidence="7">The sequence shown here is derived from an EMBL/GenBank/DDBJ whole genome shotgun (WGS) entry which is preliminary data.</text>
</comment>
<dbReference type="STRING" id="445971.ANASTE_01294"/>
<dbReference type="PANTHER" id="PTHR37422:SF17">
    <property type="entry name" value="O-ANTIGEN LIGASE"/>
    <property type="match status" value="1"/>
</dbReference>
<dbReference type="EMBL" id="ABIL02000006">
    <property type="protein sequence ID" value="EDS71592.1"/>
    <property type="molecule type" value="Genomic_DNA"/>
</dbReference>
<feature type="transmembrane region" description="Helical" evidence="5">
    <location>
        <begin position="244"/>
        <end position="264"/>
    </location>
</feature>
<dbReference type="eggNOG" id="ENOG502ZUWE">
    <property type="taxonomic scope" value="Bacteria"/>
</dbReference>
<protein>
    <recommendedName>
        <fullName evidence="6">O-antigen ligase-related domain-containing protein</fullName>
    </recommendedName>
</protein>
<comment type="subcellular location">
    <subcellularLocation>
        <location evidence="1">Membrane</location>
        <topology evidence="1">Multi-pass membrane protein</topology>
    </subcellularLocation>
</comment>
<feature type="domain" description="O-antigen ligase-related" evidence="6">
    <location>
        <begin position="202"/>
        <end position="365"/>
    </location>
</feature>
<feature type="transmembrane region" description="Helical" evidence="5">
    <location>
        <begin position="12"/>
        <end position="31"/>
    </location>
</feature>
<feature type="transmembrane region" description="Helical" evidence="5">
    <location>
        <begin position="128"/>
        <end position="148"/>
    </location>
</feature>
<sequence>MKIKGKKSNVIFNIIIMITMLIFIFRNTLLLKLDSTFFIGLNLISFFLCIIVFIYNYLISIKNFNLKKLIKNNIIIILYFIVRLITLYIKDFDNATLRSIVIEFFLLVILFRGLTLNGNNPKKILKPCIIIISLVTAFFILRVVYYLFTSSGLEEAFLKSLIYSISGTTFNVNPNDGGILVTFVITFSLFYIEKKDYKYYISIIISILYLFISGCRSAITGLIVVLLCYFVVKYHKSINLKKLMGKILLISLSYLIIMIAIVGVNSKLLSFTPFENIWNAYSSQRYMLDKYTILSLKDDFLIGFGSYEYTGQKRYDYLMENIPQMVDVKLGANAGYASKYRKLNAHNGFLDFIAGNGLICLILFLYFFINRIKNIDDKVCKKYFLPIIYMIVVSNFENTILNIIPFMFFLIILFIASMEYEQLKINESNENI</sequence>
<keyword evidence="8" id="KW-1185">Reference proteome</keyword>
<dbReference type="AlphaFoldDB" id="B1CBE5"/>
<evidence type="ECO:0000256" key="2">
    <source>
        <dbReference type="ARBA" id="ARBA00022692"/>
    </source>
</evidence>
<feature type="transmembrane region" description="Helical" evidence="5">
    <location>
        <begin position="95"/>
        <end position="116"/>
    </location>
</feature>
<reference evidence="7" key="2">
    <citation type="submission" date="2013-08" db="EMBL/GenBank/DDBJ databases">
        <title>Draft genome sequence of Anaerofustis stercorihominis (DSM 17244).</title>
        <authorList>
            <person name="Sudarsanam P."/>
            <person name="Ley R."/>
            <person name="Guruge J."/>
            <person name="Turnbaugh P.J."/>
            <person name="Mahowald M."/>
            <person name="Liep D."/>
            <person name="Gordon J."/>
        </authorList>
    </citation>
    <scope>NUCLEOTIDE SEQUENCE</scope>
    <source>
        <strain evidence="7">DSM 17244</strain>
    </source>
</reference>
<gene>
    <name evidence="7" type="ORF">ANASTE_01294</name>
</gene>
<keyword evidence="2 5" id="KW-0812">Transmembrane</keyword>